<evidence type="ECO:0000313" key="1">
    <source>
        <dbReference type="EMBL" id="OQX90368.1"/>
    </source>
</evidence>
<dbReference type="AlphaFoldDB" id="A0A1W9S0J3"/>
<evidence type="ECO:0000313" key="2">
    <source>
        <dbReference type="Proteomes" id="UP000192611"/>
    </source>
</evidence>
<accession>A0A1W9S0J3</accession>
<reference evidence="2" key="1">
    <citation type="submission" date="2017-03" db="EMBL/GenBank/DDBJ databases">
        <title>Novel pathways for hydrocarbon cycling and metabolic interdependencies in hydrothermal sediment communities.</title>
        <authorList>
            <person name="Dombrowski N."/>
            <person name="Seitz K."/>
            <person name="Teske A."/>
            <person name="Baker B."/>
        </authorList>
    </citation>
    <scope>NUCLEOTIDE SEQUENCE [LARGE SCALE GENOMIC DNA]</scope>
</reference>
<name>A0A1W9S0J3_9BACT</name>
<dbReference type="EMBL" id="NATQ01000063">
    <property type="protein sequence ID" value="OQX90368.1"/>
    <property type="molecule type" value="Genomic_DNA"/>
</dbReference>
<organism evidence="1 2">
    <name type="scientific">Candidatus Coatesbacteria bacterium 4484_99</name>
    <dbReference type="NCBI Taxonomy" id="1970774"/>
    <lineage>
        <taxon>Bacteria</taxon>
        <taxon>Candidatus Coatesiibacteriota</taxon>
    </lineage>
</organism>
<gene>
    <name evidence="1" type="ORF">B6D57_03520</name>
</gene>
<comment type="caution">
    <text evidence="1">The sequence shown here is derived from an EMBL/GenBank/DDBJ whole genome shotgun (WGS) entry which is preliminary data.</text>
</comment>
<sequence>MNKIYTTILISALTIIPILTYADTRWSEGDGEHTSKPHVEYETGTNILLVSDQTDGVDTPEYFDAYYISALDWHNVNYTYWDHDTYGSPQLEDLEPYGLIIWFTGNSGQYSSDIPYYGHITLTLEEEQTLFSYLTTLEGDRGVLLSGMWVAWNCVADASTQSQTYSPLFSHLLSLDYPQDNFTDWIEVDDDWTLDSEQSSPIYKADTITIDWKSSQNYPDMLESMVDGGDAKWYDGGEYHHYACIHNEGEKLMGGKYRIALMSCPFEAIGTSEERFTVMGDILDWYKIPSVSIETESIGTIKTIFR</sequence>
<proteinExistence type="predicted"/>
<protein>
    <submittedName>
        <fullName evidence="1">Uncharacterized protein</fullName>
    </submittedName>
</protein>
<dbReference type="Proteomes" id="UP000192611">
    <property type="component" value="Unassembled WGS sequence"/>
</dbReference>